<evidence type="ECO:0000313" key="8">
    <source>
        <dbReference type="Proteomes" id="UP000032740"/>
    </source>
</evidence>
<feature type="domain" description="Core-binding (CB)" evidence="6">
    <location>
        <begin position="2"/>
        <end position="82"/>
    </location>
</feature>
<dbReference type="InterPro" id="IPR010998">
    <property type="entry name" value="Integrase_recombinase_N"/>
</dbReference>
<dbReference type="OrthoDB" id="9801717at2"/>
<evidence type="ECO:0000259" key="5">
    <source>
        <dbReference type="PROSITE" id="PS51898"/>
    </source>
</evidence>
<protein>
    <submittedName>
        <fullName evidence="7">Predicted integrase, Lambda-type</fullName>
    </submittedName>
</protein>
<dbReference type="InterPro" id="IPR002104">
    <property type="entry name" value="Integrase_catalytic"/>
</dbReference>
<dbReference type="InterPro" id="IPR050090">
    <property type="entry name" value="Tyrosine_recombinase_XerCD"/>
</dbReference>
<dbReference type="STRING" id="1318466.BN85406820"/>
<evidence type="ECO:0000256" key="4">
    <source>
        <dbReference type="PROSITE-ProRule" id="PRU01248"/>
    </source>
</evidence>
<evidence type="ECO:0000256" key="3">
    <source>
        <dbReference type="ARBA" id="ARBA00023172"/>
    </source>
</evidence>
<dbReference type="Proteomes" id="UP000032740">
    <property type="component" value="Chromosome"/>
</dbReference>
<accession>U4KKI8</accession>
<proteinExistence type="predicted"/>
<evidence type="ECO:0000313" key="7">
    <source>
        <dbReference type="EMBL" id="CCV64259.1"/>
    </source>
</evidence>
<dbReference type="Gene3D" id="1.10.150.130">
    <property type="match status" value="1"/>
</dbReference>
<evidence type="ECO:0000256" key="1">
    <source>
        <dbReference type="ARBA" id="ARBA00022908"/>
    </source>
</evidence>
<dbReference type="PANTHER" id="PTHR30349">
    <property type="entry name" value="PHAGE INTEGRASE-RELATED"/>
    <property type="match status" value="1"/>
</dbReference>
<keyword evidence="1" id="KW-0229">DNA integration</keyword>
<dbReference type="InterPro" id="IPR004107">
    <property type="entry name" value="Integrase_SAM-like_N"/>
</dbReference>
<organism evidence="7 8">
    <name type="scientific">Alteracholeplasma palmae (strain ATCC 49389 / J233)</name>
    <name type="common">Acholeplasma palmae</name>
    <dbReference type="NCBI Taxonomy" id="1318466"/>
    <lineage>
        <taxon>Bacteria</taxon>
        <taxon>Bacillati</taxon>
        <taxon>Mycoplasmatota</taxon>
        <taxon>Mollicutes</taxon>
        <taxon>Acholeplasmatales</taxon>
        <taxon>Acholeplasmataceae</taxon>
        <taxon>Acholeplasma</taxon>
    </lineage>
</organism>
<dbReference type="PROSITE" id="PS51898">
    <property type="entry name" value="TYR_RECOMBINASE"/>
    <property type="match status" value="1"/>
</dbReference>
<dbReference type="KEGG" id="apal:BN85406820"/>
<dbReference type="InterPro" id="IPR011010">
    <property type="entry name" value="DNA_brk_join_enz"/>
</dbReference>
<dbReference type="EMBL" id="FO681347">
    <property type="protein sequence ID" value="CCV64259.1"/>
    <property type="molecule type" value="Genomic_DNA"/>
</dbReference>
<keyword evidence="8" id="KW-1185">Reference proteome</keyword>
<name>U4KKI8_ALTPJ</name>
<dbReference type="Gene3D" id="1.10.443.10">
    <property type="entry name" value="Intergrase catalytic core"/>
    <property type="match status" value="1"/>
</dbReference>
<dbReference type="Pfam" id="PF00589">
    <property type="entry name" value="Phage_integrase"/>
    <property type="match status" value="1"/>
</dbReference>
<sequence>MTKTTKQINYFLEKIENSKNLSSKTIKAYYSDLVDFVNFEQVDITKRNIISYLNHLRNERNLKDTSIKRKLIAINMFYNCLFEDNLIKSTPLLKLKFSFKKEKRLPKTLTVKEVSNLLKVIDSSLENTKSSFNQFISIRDAAILDLLITTGMRIHEVVALKLEDIIYHEHTILIHGKGRKQRLVYISSQITWDRLKNFIKLRNTFTVNHSSVFINRYLNPMSIYAIEDVFSKYRDLAKINPSATPHYLRHTFATNLLANGADIRSVQEILGHASISTTQIYTEVTNKRKRQVLAKFNYRNKL</sequence>
<dbReference type="GO" id="GO:0006310">
    <property type="term" value="P:DNA recombination"/>
    <property type="evidence" value="ECO:0007669"/>
    <property type="project" value="UniProtKB-KW"/>
</dbReference>
<evidence type="ECO:0000256" key="2">
    <source>
        <dbReference type="ARBA" id="ARBA00023125"/>
    </source>
</evidence>
<dbReference type="GO" id="GO:0003677">
    <property type="term" value="F:DNA binding"/>
    <property type="evidence" value="ECO:0007669"/>
    <property type="project" value="UniProtKB-UniRule"/>
</dbReference>
<dbReference type="GO" id="GO:0015074">
    <property type="term" value="P:DNA integration"/>
    <property type="evidence" value="ECO:0007669"/>
    <property type="project" value="UniProtKB-KW"/>
</dbReference>
<dbReference type="SUPFAM" id="SSF56349">
    <property type="entry name" value="DNA breaking-rejoining enzymes"/>
    <property type="match status" value="1"/>
</dbReference>
<dbReference type="PROSITE" id="PS51900">
    <property type="entry name" value="CB"/>
    <property type="match status" value="1"/>
</dbReference>
<keyword evidence="2 4" id="KW-0238">DNA-binding</keyword>
<dbReference type="HOGENOM" id="CLU_027562_9_0_14"/>
<dbReference type="PANTHER" id="PTHR30349:SF81">
    <property type="entry name" value="TYROSINE RECOMBINASE XERC"/>
    <property type="match status" value="1"/>
</dbReference>
<keyword evidence="3" id="KW-0233">DNA recombination</keyword>
<feature type="domain" description="Tyr recombinase" evidence="5">
    <location>
        <begin position="104"/>
        <end position="294"/>
    </location>
</feature>
<dbReference type="InterPro" id="IPR013762">
    <property type="entry name" value="Integrase-like_cat_sf"/>
</dbReference>
<dbReference type="InterPro" id="IPR044068">
    <property type="entry name" value="CB"/>
</dbReference>
<evidence type="ECO:0000259" key="6">
    <source>
        <dbReference type="PROSITE" id="PS51900"/>
    </source>
</evidence>
<dbReference type="Pfam" id="PF02899">
    <property type="entry name" value="Phage_int_SAM_1"/>
    <property type="match status" value="1"/>
</dbReference>
<reference evidence="7 8" key="1">
    <citation type="journal article" date="2013" name="J. Mol. Microbiol. Biotechnol.">
        <title>Analysis of the Complete Genomes of Acholeplasma brassicae , A. palmae and A. laidlawii and Their Comparison to the Obligate Parasites from ' Candidatus Phytoplasma'.</title>
        <authorList>
            <person name="Kube M."/>
            <person name="Siewert C."/>
            <person name="Migdoll A.M."/>
            <person name="Duduk B."/>
            <person name="Holz S."/>
            <person name="Rabus R."/>
            <person name="Seemuller E."/>
            <person name="Mitrovic J."/>
            <person name="Muller I."/>
            <person name="Buttner C."/>
            <person name="Reinhardt R."/>
        </authorList>
    </citation>
    <scope>NUCLEOTIDE SEQUENCE [LARGE SCALE GENOMIC DNA]</scope>
    <source>
        <strain evidence="7 8">J233</strain>
    </source>
</reference>
<dbReference type="AlphaFoldDB" id="U4KKI8"/>
<gene>
    <name evidence="7" type="ORF">BN85406820</name>
</gene>
<dbReference type="RefSeq" id="WP_026658514.1">
    <property type="nucleotide sequence ID" value="NC_022538.1"/>
</dbReference>